<dbReference type="InterPro" id="IPR034660">
    <property type="entry name" value="DinB/YfiT-like"/>
</dbReference>
<reference evidence="4" key="1">
    <citation type="journal article" date="2019" name="Int. J. Syst. Evol. Microbiol.">
        <title>The Global Catalogue of Microorganisms (GCM) 10K type strain sequencing project: providing services to taxonomists for standard genome sequencing and annotation.</title>
        <authorList>
            <consortium name="The Broad Institute Genomics Platform"/>
            <consortium name="The Broad Institute Genome Sequencing Center for Infectious Disease"/>
            <person name="Wu L."/>
            <person name="Ma J."/>
        </authorList>
    </citation>
    <scope>NUCLEOTIDE SEQUENCE [LARGE SCALE GENOMIC DNA]</scope>
    <source>
        <strain evidence="4">KCTC 42805</strain>
    </source>
</reference>
<dbReference type="EMBL" id="JBHULN010000004">
    <property type="protein sequence ID" value="MFD2570775.1"/>
    <property type="molecule type" value="Genomic_DNA"/>
</dbReference>
<evidence type="ECO:0000256" key="1">
    <source>
        <dbReference type="ARBA" id="ARBA00008635"/>
    </source>
</evidence>
<accession>A0ABW5M1D1</accession>
<dbReference type="RefSeq" id="WP_381521734.1">
    <property type="nucleotide sequence ID" value="NZ_JBHULN010000004.1"/>
</dbReference>
<name>A0ABW5M1D1_9BACT</name>
<dbReference type="Gene3D" id="1.20.120.450">
    <property type="entry name" value="dinb family like domain"/>
    <property type="match status" value="1"/>
</dbReference>
<evidence type="ECO:0000313" key="3">
    <source>
        <dbReference type="EMBL" id="MFD2570775.1"/>
    </source>
</evidence>
<organism evidence="3 4">
    <name type="scientific">Spirosoma soli</name>
    <dbReference type="NCBI Taxonomy" id="1770529"/>
    <lineage>
        <taxon>Bacteria</taxon>
        <taxon>Pseudomonadati</taxon>
        <taxon>Bacteroidota</taxon>
        <taxon>Cytophagia</taxon>
        <taxon>Cytophagales</taxon>
        <taxon>Cytophagaceae</taxon>
        <taxon>Spirosoma</taxon>
    </lineage>
</organism>
<dbReference type="Pfam" id="PF05163">
    <property type="entry name" value="DinB"/>
    <property type="match status" value="1"/>
</dbReference>
<dbReference type="InterPro" id="IPR007837">
    <property type="entry name" value="DinB"/>
</dbReference>
<keyword evidence="4" id="KW-1185">Reference proteome</keyword>
<comment type="caution">
    <text evidence="3">The sequence shown here is derived from an EMBL/GenBank/DDBJ whole genome shotgun (WGS) entry which is preliminary data.</text>
</comment>
<evidence type="ECO:0000256" key="2">
    <source>
        <dbReference type="ARBA" id="ARBA00022723"/>
    </source>
</evidence>
<comment type="similarity">
    <text evidence="1">Belongs to the DinB family.</text>
</comment>
<keyword evidence="2" id="KW-0479">Metal-binding</keyword>
<dbReference type="Proteomes" id="UP001597469">
    <property type="component" value="Unassembled WGS sequence"/>
</dbReference>
<sequence length="171" mass="19546">MSLMSITSPISMLSKEMEQEAQTTRKMLERIPNDKFDWQPHPKSMTIRQLATHIAELPTWVPLVLNTDELDFAVMAYTPTPIENTKELLDYFERSLAEGEAAISQATEEQLDPIWTLRTGDQIHSRTTKGEFIRITYSQIVHHRAQLGVYLRLLNIPIPGSYGPSADETDF</sequence>
<dbReference type="SUPFAM" id="SSF109854">
    <property type="entry name" value="DinB/YfiT-like putative metalloenzymes"/>
    <property type="match status" value="1"/>
</dbReference>
<gene>
    <name evidence="3" type="ORF">ACFSUS_09040</name>
</gene>
<evidence type="ECO:0000313" key="4">
    <source>
        <dbReference type="Proteomes" id="UP001597469"/>
    </source>
</evidence>
<proteinExistence type="inferred from homology"/>
<protein>
    <submittedName>
        <fullName evidence="3">DinB family protein</fullName>
    </submittedName>
</protein>